<protein>
    <submittedName>
        <fullName evidence="1">Uncharacterized protein</fullName>
    </submittedName>
</protein>
<organism evidence="1 2">
    <name type="scientific">Podospora didyma</name>
    <dbReference type="NCBI Taxonomy" id="330526"/>
    <lineage>
        <taxon>Eukaryota</taxon>
        <taxon>Fungi</taxon>
        <taxon>Dikarya</taxon>
        <taxon>Ascomycota</taxon>
        <taxon>Pezizomycotina</taxon>
        <taxon>Sordariomycetes</taxon>
        <taxon>Sordariomycetidae</taxon>
        <taxon>Sordariales</taxon>
        <taxon>Podosporaceae</taxon>
        <taxon>Podospora</taxon>
    </lineage>
</organism>
<keyword evidence="2" id="KW-1185">Reference proteome</keyword>
<name>A0AAE0TZQ6_9PEZI</name>
<dbReference type="EMBL" id="JAULSW010000004">
    <property type="protein sequence ID" value="KAK3385405.1"/>
    <property type="molecule type" value="Genomic_DNA"/>
</dbReference>
<dbReference type="AlphaFoldDB" id="A0AAE0TZQ6"/>
<evidence type="ECO:0000313" key="2">
    <source>
        <dbReference type="Proteomes" id="UP001285441"/>
    </source>
</evidence>
<dbReference type="Proteomes" id="UP001285441">
    <property type="component" value="Unassembled WGS sequence"/>
</dbReference>
<accession>A0AAE0TZQ6</accession>
<comment type="caution">
    <text evidence="1">The sequence shown here is derived from an EMBL/GenBank/DDBJ whole genome shotgun (WGS) entry which is preliminary data.</text>
</comment>
<sequence length="150" mass="16442">MLLTHPHRGQDGLAHQLRVLRPPFSILLSLFGFFGFFCTPATPSPGIALACYGTPPGSDLKSLRDHHDGDKSHTIRLVAIGGASTQLGMASRSGLPILHRLQTLEIVTLTPASYSSRQKSRRYQQAIYRFPLQTSGIWNCSFRCGLLAVP</sequence>
<reference evidence="1" key="1">
    <citation type="journal article" date="2023" name="Mol. Phylogenet. Evol.">
        <title>Genome-scale phylogeny and comparative genomics of the fungal order Sordariales.</title>
        <authorList>
            <person name="Hensen N."/>
            <person name="Bonometti L."/>
            <person name="Westerberg I."/>
            <person name="Brannstrom I.O."/>
            <person name="Guillou S."/>
            <person name="Cros-Aarteil S."/>
            <person name="Calhoun S."/>
            <person name="Haridas S."/>
            <person name="Kuo A."/>
            <person name="Mondo S."/>
            <person name="Pangilinan J."/>
            <person name="Riley R."/>
            <person name="LaButti K."/>
            <person name="Andreopoulos B."/>
            <person name="Lipzen A."/>
            <person name="Chen C."/>
            <person name="Yan M."/>
            <person name="Daum C."/>
            <person name="Ng V."/>
            <person name="Clum A."/>
            <person name="Steindorff A."/>
            <person name="Ohm R.A."/>
            <person name="Martin F."/>
            <person name="Silar P."/>
            <person name="Natvig D.O."/>
            <person name="Lalanne C."/>
            <person name="Gautier V."/>
            <person name="Ament-Velasquez S.L."/>
            <person name="Kruys A."/>
            <person name="Hutchinson M.I."/>
            <person name="Powell A.J."/>
            <person name="Barry K."/>
            <person name="Miller A.N."/>
            <person name="Grigoriev I.V."/>
            <person name="Debuchy R."/>
            <person name="Gladieux P."/>
            <person name="Hiltunen Thoren M."/>
            <person name="Johannesson H."/>
        </authorList>
    </citation>
    <scope>NUCLEOTIDE SEQUENCE</scope>
    <source>
        <strain evidence="1">CBS 232.78</strain>
    </source>
</reference>
<gene>
    <name evidence="1" type="ORF">B0H63DRAFT_182421</name>
</gene>
<reference evidence="1" key="2">
    <citation type="submission" date="2023-06" db="EMBL/GenBank/DDBJ databases">
        <authorList>
            <consortium name="Lawrence Berkeley National Laboratory"/>
            <person name="Haridas S."/>
            <person name="Hensen N."/>
            <person name="Bonometti L."/>
            <person name="Westerberg I."/>
            <person name="Brannstrom I.O."/>
            <person name="Guillou S."/>
            <person name="Cros-Aarteil S."/>
            <person name="Calhoun S."/>
            <person name="Kuo A."/>
            <person name="Mondo S."/>
            <person name="Pangilinan J."/>
            <person name="Riley R."/>
            <person name="LaButti K."/>
            <person name="Andreopoulos B."/>
            <person name="Lipzen A."/>
            <person name="Chen C."/>
            <person name="Yanf M."/>
            <person name="Daum C."/>
            <person name="Ng V."/>
            <person name="Clum A."/>
            <person name="Steindorff A."/>
            <person name="Ohm R."/>
            <person name="Martin F."/>
            <person name="Silar P."/>
            <person name="Natvig D."/>
            <person name="Lalanne C."/>
            <person name="Gautier V."/>
            <person name="Ament-velasquez S.L."/>
            <person name="Kruys A."/>
            <person name="Hutchinson M.I."/>
            <person name="Powell A.J."/>
            <person name="Barry K."/>
            <person name="Miller A.N."/>
            <person name="Grigoriev I.V."/>
            <person name="Debuchy R."/>
            <person name="Gladieux P."/>
            <person name="Thoren M.H."/>
            <person name="Johannesson H."/>
        </authorList>
    </citation>
    <scope>NUCLEOTIDE SEQUENCE</scope>
    <source>
        <strain evidence="1">CBS 232.78</strain>
    </source>
</reference>
<proteinExistence type="predicted"/>
<evidence type="ECO:0000313" key="1">
    <source>
        <dbReference type="EMBL" id="KAK3385405.1"/>
    </source>
</evidence>